<accession>A0A2P4UPT2</accession>
<dbReference type="InterPro" id="IPR016032">
    <property type="entry name" value="Sig_transdc_resp-reg_C-effctor"/>
</dbReference>
<dbReference type="SMART" id="SM00862">
    <property type="entry name" value="Trans_reg_C"/>
    <property type="match status" value="1"/>
</dbReference>
<dbReference type="GO" id="GO:0000976">
    <property type="term" value="F:transcription cis-regulatory region binding"/>
    <property type="evidence" value="ECO:0007669"/>
    <property type="project" value="TreeGrafter"/>
</dbReference>
<dbReference type="GO" id="GO:0005829">
    <property type="term" value="C:cytosol"/>
    <property type="evidence" value="ECO:0007669"/>
    <property type="project" value="TreeGrafter"/>
</dbReference>
<evidence type="ECO:0000313" key="11">
    <source>
        <dbReference type="EMBL" id="POM27052.1"/>
    </source>
</evidence>
<evidence type="ECO:0000256" key="6">
    <source>
        <dbReference type="ARBA" id="ARBA00023163"/>
    </source>
</evidence>
<evidence type="ECO:0000256" key="4">
    <source>
        <dbReference type="ARBA" id="ARBA00023015"/>
    </source>
</evidence>
<dbReference type="PROSITE" id="PS51755">
    <property type="entry name" value="OMPR_PHOB"/>
    <property type="match status" value="1"/>
</dbReference>
<dbReference type="InterPro" id="IPR039420">
    <property type="entry name" value="WalR-like"/>
</dbReference>
<keyword evidence="3" id="KW-0902">Two-component regulatory system</keyword>
<dbReference type="CDD" id="cd00383">
    <property type="entry name" value="trans_reg_C"/>
    <property type="match status" value="1"/>
</dbReference>
<dbReference type="Proteomes" id="UP000242367">
    <property type="component" value="Unassembled WGS sequence"/>
</dbReference>
<dbReference type="GO" id="GO:0032993">
    <property type="term" value="C:protein-DNA complex"/>
    <property type="evidence" value="ECO:0007669"/>
    <property type="project" value="TreeGrafter"/>
</dbReference>
<feature type="modified residue" description="4-aspartylphosphate" evidence="7">
    <location>
        <position position="56"/>
    </location>
</feature>
<evidence type="ECO:0000256" key="2">
    <source>
        <dbReference type="ARBA" id="ARBA00022553"/>
    </source>
</evidence>
<dbReference type="FunFam" id="1.10.10.10:FF:000005">
    <property type="entry name" value="Two-component system response regulator"/>
    <property type="match status" value="1"/>
</dbReference>
<evidence type="ECO:0000259" key="9">
    <source>
        <dbReference type="PROSITE" id="PS50110"/>
    </source>
</evidence>
<dbReference type="GO" id="GO:0000156">
    <property type="term" value="F:phosphorelay response regulator activity"/>
    <property type="evidence" value="ECO:0007669"/>
    <property type="project" value="TreeGrafter"/>
</dbReference>
<reference evidence="11 12" key="1">
    <citation type="journal article" date="2017" name="Chemistry">
        <title>Isolation, Biosynthesis and Chemical Modifications of Rubterolones A-F: Rare Tropolone Alkaloids from Actinomadura sp. 5-2.</title>
        <authorList>
            <person name="Guo H."/>
            <person name="Benndorf R."/>
            <person name="Leichnitz D."/>
            <person name="Klassen J.L."/>
            <person name="Vollmers J."/>
            <person name="Gorls H."/>
            <person name="Steinacker M."/>
            <person name="Weigel C."/>
            <person name="Dahse H.M."/>
            <person name="Kaster A.K."/>
            <person name="de Beer Z.W."/>
            <person name="Poulsen M."/>
            <person name="Beemelmanns C."/>
        </authorList>
    </citation>
    <scope>NUCLEOTIDE SEQUENCE [LARGE SCALE GENOMIC DNA]</scope>
    <source>
        <strain evidence="11 12">5-2</strain>
    </source>
</reference>
<feature type="DNA-binding region" description="OmpR/PhoB-type" evidence="8">
    <location>
        <begin position="127"/>
        <end position="225"/>
    </location>
</feature>
<dbReference type="InterPro" id="IPR036388">
    <property type="entry name" value="WH-like_DNA-bd_sf"/>
</dbReference>
<dbReference type="CDD" id="cd17627">
    <property type="entry name" value="REC_OmpR_PrrA-like"/>
    <property type="match status" value="1"/>
</dbReference>
<dbReference type="SUPFAM" id="SSF46894">
    <property type="entry name" value="C-terminal effector domain of the bipartite response regulators"/>
    <property type="match status" value="1"/>
</dbReference>
<dbReference type="Gene3D" id="6.10.250.690">
    <property type="match status" value="1"/>
</dbReference>
<dbReference type="SUPFAM" id="SSF52172">
    <property type="entry name" value="CheY-like"/>
    <property type="match status" value="1"/>
</dbReference>
<dbReference type="AlphaFoldDB" id="A0A2P4UPT2"/>
<protein>
    <submittedName>
        <fullName evidence="11">Response regulator MprA</fullName>
    </submittedName>
</protein>
<dbReference type="InterPro" id="IPR011006">
    <property type="entry name" value="CheY-like_superfamily"/>
</dbReference>
<evidence type="ECO:0000259" key="10">
    <source>
        <dbReference type="PROSITE" id="PS51755"/>
    </source>
</evidence>
<dbReference type="SMART" id="SM00448">
    <property type="entry name" value="REC"/>
    <property type="match status" value="1"/>
</dbReference>
<evidence type="ECO:0000256" key="5">
    <source>
        <dbReference type="ARBA" id="ARBA00023125"/>
    </source>
</evidence>
<dbReference type="Gene3D" id="1.10.10.10">
    <property type="entry name" value="Winged helix-like DNA-binding domain superfamily/Winged helix DNA-binding domain"/>
    <property type="match status" value="1"/>
</dbReference>
<dbReference type="InterPro" id="IPR001789">
    <property type="entry name" value="Sig_transdc_resp-reg_receiver"/>
</dbReference>
<dbReference type="PANTHER" id="PTHR48111">
    <property type="entry name" value="REGULATOR OF RPOS"/>
    <property type="match status" value="1"/>
</dbReference>
<evidence type="ECO:0000256" key="8">
    <source>
        <dbReference type="PROSITE-ProRule" id="PRU01091"/>
    </source>
</evidence>
<comment type="subcellular location">
    <subcellularLocation>
        <location evidence="1">Cytoplasm</location>
    </subcellularLocation>
</comment>
<dbReference type="RefSeq" id="WP_103561923.1">
    <property type="nucleotide sequence ID" value="NZ_MTBP01000001.1"/>
</dbReference>
<dbReference type="PROSITE" id="PS50110">
    <property type="entry name" value="RESPONSE_REGULATORY"/>
    <property type="match status" value="1"/>
</dbReference>
<dbReference type="InterPro" id="IPR001867">
    <property type="entry name" value="OmpR/PhoB-type_DNA-bd"/>
</dbReference>
<name>A0A2P4UPT2_9ACTN</name>
<gene>
    <name evidence="11" type="primary">mprA_2</name>
    <name evidence="11" type="ORF">BTM25_14600</name>
</gene>
<evidence type="ECO:0000256" key="7">
    <source>
        <dbReference type="PROSITE-ProRule" id="PRU00169"/>
    </source>
</evidence>
<feature type="domain" description="OmpR/PhoB-type" evidence="10">
    <location>
        <begin position="127"/>
        <end position="225"/>
    </location>
</feature>
<keyword evidence="4" id="KW-0805">Transcription regulation</keyword>
<keyword evidence="12" id="KW-1185">Reference proteome</keyword>
<keyword evidence="6" id="KW-0804">Transcription</keyword>
<dbReference type="EMBL" id="MTBP01000001">
    <property type="protein sequence ID" value="POM27052.1"/>
    <property type="molecule type" value="Genomic_DNA"/>
</dbReference>
<sequence length="226" mass="24688">MKTDDAGVLVVDDQAEVRDALADGLRVAGYTVRAEADGDAALRAVAAWRPDVMIVDVMMPGTDGLAVCRALRARGDRTPVLVLTALDAVSDRIEGLDAGADDYLSKPFHLGELVARVRALLRRSRPGPALAFADLTVDPESRTGRRGARRIEFTLTEWSVLEVLLEHPGQILSKSQIGERVWGLDFGPSSNSLEVYIGYLRRKLEADGETRLVHTVRGLGYRLAER</sequence>
<organism evidence="11 12">
    <name type="scientific">Actinomadura rubteroloni</name>
    <dbReference type="NCBI Taxonomy" id="1926885"/>
    <lineage>
        <taxon>Bacteria</taxon>
        <taxon>Bacillati</taxon>
        <taxon>Actinomycetota</taxon>
        <taxon>Actinomycetes</taxon>
        <taxon>Streptosporangiales</taxon>
        <taxon>Thermomonosporaceae</taxon>
        <taxon>Actinomadura</taxon>
    </lineage>
</organism>
<dbReference type="GO" id="GO:0006355">
    <property type="term" value="P:regulation of DNA-templated transcription"/>
    <property type="evidence" value="ECO:0007669"/>
    <property type="project" value="InterPro"/>
</dbReference>
<dbReference type="Gene3D" id="3.40.50.2300">
    <property type="match status" value="1"/>
</dbReference>
<dbReference type="Pfam" id="PF00486">
    <property type="entry name" value="Trans_reg_C"/>
    <property type="match status" value="1"/>
</dbReference>
<evidence type="ECO:0000256" key="1">
    <source>
        <dbReference type="ARBA" id="ARBA00004496"/>
    </source>
</evidence>
<keyword evidence="5 8" id="KW-0238">DNA-binding</keyword>
<feature type="domain" description="Response regulatory" evidence="9">
    <location>
        <begin position="7"/>
        <end position="121"/>
    </location>
</feature>
<keyword evidence="2 7" id="KW-0597">Phosphoprotein</keyword>
<evidence type="ECO:0000313" key="12">
    <source>
        <dbReference type="Proteomes" id="UP000242367"/>
    </source>
</evidence>
<evidence type="ECO:0000256" key="3">
    <source>
        <dbReference type="ARBA" id="ARBA00023012"/>
    </source>
</evidence>
<proteinExistence type="predicted"/>
<dbReference type="PANTHER" id="PTHR48111:SF22">
    <property type="entry name" value="REGULATOR OF RPOS"/>
    <property type="match status" value="1"/>
</dbReference>
<comment type="caution">
    <text evidence="11">The sequence shown here is derived from an EMBL/GenBank/DDBJ whole genome shotgun (WGS) entry which is preliminary data.</text>
</comment>
<dbReference type="Pfam" id="PF00072">
    <property type="entry name" value="Response_reg"/>
    <property type="match status" value="1"/>
</dbReference>